<dbReference type="GeneTree" id="ENSGT00940000154965"/>
<dbReference type="PANTHER" id="PTHR14931:SF2">
    <property type="entry name" value="LIGAND DEPENDENT NUCLEAR RECEPTOR COREPRESSOR"/>
    <property type="match status" value="1"/>
</dbReference>
<feature type="compositionally biased region" description="Basic and acidic residues" evidence="1">
    <location>
        <begin position="1166"/>
        <end position="1176"/>
    </location>
</feature>
<reference evidence="2 3" key="1">
    <citation type="submission" date="2020-06" db="EMBL/GenBank/DDBJ databases">
        <authorList>
            <consortium name="Wellcome Sanger Institute Data Sharing"/>
        </authorList>
    </citation>
    <scope>NUCLEOTIDE SEQUENCE [LARGE SCALE GENOMIC DNA]</scope>
</reference>
<feature type="compositionally biased region" description="Polar residues" evidence="1">
    <location>
        <begin position="1328"/>
        <end position="1337"/>
    </location>
</feature>
<feature type="compositionally biased region" description="Basic and acidic residues" evidence="1">
    <location>
        <begin position="706"/>
        <end position="729"/>
    </location>
</feature>
<feature type="compositionally biased region" description="Polar residues" evidence="1">
    <location>
        <begin position="1373"/>
        <end position="1386"/>
    </location>
</feature>
<feature type="compositionally biased region" description="Polar residues" evidence="1">
    <location>
        <begin position="403"/>
        <end position="414"/>
    </location>
</feature>
<feature type="compositionally biased region" description="Basic and acidic residues" evidence="1">
    <location>
        <begin position="683"/>
        <end position="692"/>
    </location>
</feature>
<feature type="compositionally biased region" description="Low complexity" evidence="1">
    <location>
        <begin position="445"/>
        <end position="457"/>
    </location>
</feature>
<name>A0AAY4C787_9TELE</name>
<keyword evidence="3" id="KW-1185">Reference proteome</keyword>
<proteinExistence type="predicted"/>
<feature type="compositionally biased region" description="Polar residues" evidence="1">
    <location>
        <begin position="1185"/>
        <end position="1198"/>
    </location>
</feature>
<accession>A0AAY4C787</accession>
<feature type="compositionally biased region" description="Polar residues" evidence="1">
    <location>
        <begin position="382"/>
        <end position="394"/>
    </location>
</feature>
<feature type="region of interest" description="Disordered" evidence="1">
    <location>
        <begin position="91"/>
        <end position="154"/>
    </location>
</feature>
<feature type="region of interest" description="Disordered" evidence="1">
    <location>
        <begin position="524"/>
        <end position="576"/>
    </location>
</feature>
<dbReference type="Ensembl" id="ENSDCDT00010035183.1">
    <property type="protein sequence ID" value="ENSDCDP00010028426.1"/>
    <property type="gene ID" value="ENSDCDG00010018024.1"/>
</dbReference>
<feature type="compositionally biased region" description="Basic and acidic residues" evidence="1">
    <location>
        <begin position="91"/>
        <end position="106"/>
    </location>
</feature>
<dbReference type="Pfam" id="PF15090">
    <property type="entry name" value="DUF4553"/>
    <property type="match status" value="1"/>
</dbReference>
<feature type="compositionally biased region" description="Basic and acidic residues" evidence="1">
    <location>
        <begin position="1216"/>
        <end position="1249"/>
    </location>
</feature>
<dbReference type="Proteomes" id="UP000694580">
    <property type="component" value="Chromosome 8"/>
</dbReference>
<evidence type="ECO:0000256" key="1">
    <source>
        <dbReference type="SAM" id="MobiDB-lite"/>
    </source>
</evidence>
<dbReference type="InterPro" id="IPR028104">
    <property type="entry name" value="DUF4553"/>
</dbReference>
<feature type="compositionally biased region" description="Basic and acidic residues" evidence="1">
    <location>
        <begin position="538"/>
        <end position="553"/>
    </location>
</feature>
<feature type="compositionally biased region" description="Polar residues" evidence="1">
    <location>
        <begin position="193"/>
        <end position="205"/>
    </location>
</feature>
<feature type="region of interest" description="Disordered" evidence="1">
    <location>
        <begin position="855"/>
        <end position="901"/>
    </location>
</feature>
<dbReference type="PANTHER" id="PTHR14931">
    <property type="entry name" value="GENE 340-RELATED"/>
    <property type="match status" value="1"/>
</dbReference>
<protein>
    <submittedName>
        <fullName evidence="2">Uncharacterized protein</fullName>
    </submittedName>
</protein>
<feature type="compositionally biased region" description="Polar residues" evidence="1">
    <location>
        <begin position="1252"/>
        <end position="1275"/>
    </location>
</feature>
<reference evidence="2" key="2">
    <citation type="submission" date="2025-08" db="UniProtKB">
        <authorList>
            <consortium name="Ensembl"/>
        </authorList>
    </citation>
    <scope>IDENTIFICATION</scope>
</reference>
<feature type="region of interest" description="Disordered" evidence="1">
    <location>
        <begin position="481"/>
        <end position="504"/>
    </location>
</feature>
<feature type="region of interest" description="Disordered" evidence="1">
    <location>
        <begin position="1118"/>
        <end position="1144"/>
    </location>
</feature>
<evidence type="ECO:0000313" key="2">
    <source>
        <dbReference type="Ensembl" id="ENSDCDP00010028426.1"/>
    </source>
</evidence>
<feature type="compositionally biased region" description="Polar residues" evidence="1">
    <location>
        <begin position="423"/>
        <end position="444"/>
    </location>
</feature>
<feature type="region of interest" description="Disordered" evidence="1">
    <location>
        <begin position="615"/>
        <end position="840"/>
    </location>
</feature>
<feature type="region of interest" description="Disordered" evidence="1">
    <location>
        <begin position="1156"/>
        <end position="1386"/>
    </location>
</feature>
<feature type="compositionally biased region" description="Acidic residues" evidence="1">
    <location>
        <begin position="484"/>
        <end position="493"/>
    </location>
</feature>
<feature type="region of interest" description="Disordered" evidence="1">
    <location>
        <begin position="193"/>
        <end position="221"/>
    </location>
</feature>
<organism evidence="2 3">
    <name type="scientific">Denticeps clupeoides</name>
    <name type="common">denticle herring</name>
    <dbReference type="NCBI Taxonomy" id="299321"/>
    <lineage>
        <taxon>Eukaryota</taxon>
        <taxon>Metazoa</taxon>
        <taxon>Chordata</taxon>
        <taxon>Craniata</taxon>
        <taxon>Vertebrata</taxon>
        <taxon>Euteleostomi</taxon>
        <taxon>Actinopterygii</taxon>
        <taxon>Neopterygii</taxon>
        <taxon>Teleostei</taxon>
        <taxon>Clupei</taxon>
        <taxon>Clupeiformes</taxon>
        <taxon>Denticipitoidei</taxon>
        <taxon>Denticipitidae</taxon>
        <taxon>Denticeps</taxon>
    </lineage>
</organism>
<sequence length="1386" mass="151430">MAKLCLHHQRQIVDALGFLQTEVEASSSASASKTNLKCEARIASYQETSDIPSERTLALSSALQHSSKKITSNADSQPVSVGVPPLDLRKIDVKDPYSSDVSKTDRPQTTPLRSIRKSNLKNCSTKATGSQNKCPGVEEKQQCNSESFPGTRESETDLISHGRQEYSDSPQHPCQRDFPGYTKDIQNRPTAVLQPSHSDSTVSTRTARKSRRGNYRTIEGSVNDSDSHYDIVYVGRSITECQYEHLHRTPSRQNARKSIRGYTNCDKFFEQKTVRTLAKPKPVHGGSGNCPTPMPEITLVTPKQALTKPDGVPPLDMPFAGGCGESEAQQTPLEKTLTMEMPGGDVAAVIVETSQCEEMIPCCPQLPAQCDPPNKVSEEQAQDSVSVTKEQFPQSAVALPNQVDLNKTTESPSLPANAKADSPTEQICSPPDSNNVHQNIHQNIDSSTLPSSPLLDTVQEDHDNMEDVEATLALEEQNVTVVSEEPETTEMETETNISTPNKNELLVPCGNGPDTGPVCNNTETEEGGICESSQSLEQKSEETTLEKEEEVKETLSSPESGTVKRRSSRTPVSSDRCLRSRTLVSCPEITPDSGTQICPAGLHVSDVEDENVVRSEVKRSLRSSKLPVRDGISSEDPHKTGPNSEHTCEMEKGVTVVKPVENAGSDSTIQTRLKQKSMLSKPLNEDGQEKLGIKQGSDMIEVKTVPAKEKKEPSSILKGKDVPLKKKVDLPAPATVDGLETPATSSPASPRMSGHMPLRSGNSTSGASKQGDACRTPTGKPLENSEPLPVPNGSVVPDLPTETPSSSSRNLSESTRHMPLRSRNAGVAGDNPSAVSQTENLGHMPLRSNSLLTVQPMSPVSPEKNKKSPRPQRSKTAVLSSDTEHEQNCLPPKAKPEKSFQVHTKSPTFSDNVIILPKTEPTLPSTSKFLEALRGEENQQLIMNLNTRFDKIQKGWVQMDKEGHPAPRPKNKADRLKEIWKSKRRIRKPRPLDQHKFSPVQMLFMKSFDLPSICRWFLQSTETKSLVIVKKVNTRLPSETQLCFHSSSGVSGSSNGVFPSLQAERLKKHLKKFAIASPVKSNAKSRKLIAKALERGISTLKAKECRQLATATRISTKPNSFSAVTKPPPSESQKALAGGKNPASARILRKYSNIREKMQGQQNSRKVKESTIDHRKGANLKLGMAQQNKSKQKVTSVPGQKRTLAGRGGGKVTQVAKKDKVTVSSPTRERLTKSSSRALRDPVEKDGASLKKSPQTQMASKPPRTTTVHGSTPKPNVNKKEEKSPEKSGCEKSHTKASDVKVDVRKSPHTKAPDSLVSTPQNPDPKPQVSQDQVLTRSQRKMESTLRLNESPKSATKRGQEPVETPVKRTRTSFKLNGSVQNSGLQ</sequence>
<feature type="compositionally biased region" description="Basic and acidic residues" evidence="1">
    <location>
        <begin position="1278"/>
        <end position="1306"/>
    </location>
</feature>
<reference evidence="2" key="3">
    <citation type="submission" date="2025-09" db="UniProtKB">
        <authorList>
            <consortium name="Ensembl"/>
        </authorList>
    </citation>
    <scope>IDENTIFICATION</scope>
</reference>
<feature type="region of interest" description="Disordered" evidence="1">
    <location>
        <begin position="371"/>
        <end position="457"/>
    </location>
</feature>
<feature type="compositionally biased region" description="Polar residues" evidence="1">
    <location>
        <begin position="120"/>
        <end position="133"/>
    </location>
</feature>
<evidence type="ECO:0000313" key="3">
    <source>
        <dbReference type="Proteomes" id="UP000694580"/>
    </source>
</evidence>